<proteinExistence type="predicted"/>
<protein>
    <submittedName>
        <fullName evidence="2">Uncharacterized protein</fullName>
    </submittedName>
</protein>
<organism evidence="2 3">
    <name type="scientific">Paraphaeosphaeria sporulosa</name>
    <dbReference type="NCBI Taxonomy" id="1460663"/>
    <lineage>
        <taxon>Eukaryota</taxon>
        <taxon>Fungi</taxon>
        <taxon>Dikarya</taxon>
        <taxon>Ascomycota</taxon>
        <taxon>Pezizomycotina</taxon>
        <taxon>Dothideomycetes</taxon>
        <taxon>Pleosporomycetidae</taxon>
        <taxon>Pleosporales</taxon>
        <taxon>Massarineae</taxon>
        <taxon>Didymosphaeriaceae</taxon>
        <taxon>Paraphaeosphaeria</taxon>
    </lineage>
</organism>
<dbReference type="GeneID" id="28762220"/>
<dbReference type="EMBL" id="KV441553">
    <property type="protein sequence ID" value="OAG05208.1"/>
    <property type="molecule type" value="Genomic_DNA"/>
</dbReference>
<dbReference type="Proteomes" id="UP000077069">
    <property type="component" value="Unassembled WGS sequence"/>
</dbReference>
<dbReference type="InParanoid" id="A0A177CEJ7"/>
<evidence type="ECO:0000313" key="2">
    <source>
        <dbReference type="EMBL" id="OAG05208.1"/>
    </source>
</evidence>
<dbReference type="AlphaFoldDB" id="A0A177CEJ7"/>
<feature type="region of interest" description="Disordered" evidence="1">
    <location>
        <begin position="1"/>
        <end position="25"/>
    </location>
</feature>
<evidence type="ECO:0000313" key="3">
    <source>
        <dbReference type="Proteomes" id="UP000077069"/>
    </source>
</evidence>
<evidence type="ECO:0000256" key="1">
    <source>
        <dbReference type="SAM" id="MobiDB-lite"/>
    </source>
</evidence>
<accession>A0A177CEJ7</accession>
<name>A0A177CEJ7_9PLEO</name>
<reference evidence="2 3" key="1">
    <citation type="submission" date="2016-05" db="EMBL/GenBank/DDBJ databases">
        <title>Comparative analysis of secretome profiles of manganese(II)-oxidizing ascomycete fungi.</title>
        <authorList>
            <consortium name="DOE Joint Genome Institute"/>
            <person name="Zeiner C.A."/>
            <person name="Purvine S.O."/>
            <person name="Zink E.M."/>
            <person name="Wu S."/>
            <person name="Pasa-Tolic L."/>
            <person name="Chaput D.L."/>
            <person name="Haridas S."/>
            <person name="Grigoriev I.V."/>
            <person name="Santelli C.M."/>
            <person name="Hansel C.M."/>
        </authorList>
    </citation>
    <scope>NUCLEOTIDE SEQUENCE [LARGE SCALE GENOMIC DNA]</scope>
    <source>
        <strain evidence="2 3">AP3s5-JAC2a</strain>
    </source>
</reference>
<keyword evidence="3" id="KW-1185">Reference proteome</keyword>
<gene>
    <name evidence="2" type="ORF">CC84DRAFT_1165520</name>
</gene>
<sequence>MPRPRANGFGSLSGFAPSSIASSRCPWPILRCCPSPSLAGARRTEGKRAAAGHQVHRSLAHFRALQPLERCPHKLARCDLQHAYQKTNFC</sequence>
<dbReference type="RefSeq" id="XP_018035573.1">
    <property type="nucleotide sequence ID" value="XM_018178734.1"/>
</dbReference>